<evidence type="ECO:0000313" key="4">
    <source>
        <dbReference type="Proteomes" id="UP000283090"/>
    </source>
</evidence>
<name>A0A437AD76_ARTFL</name>
<feature type="domain" description="C2H2-type" evidence="2">
    <location>
        <begin position="139"/>
        <end position="160"/>
    </location>
</feature>
<dbReference type="PROSITE" id="PS00028">
    <property type="entry name" value="ZINC_FINGER_C2H2_1"/>
    <property type="match status" value="1"/>
</dbReference>
<dbReference type="AlphaFoldDB" id="A0A437AD76"/>
<gene>
    <name evidence="3" type="ORF">DFL_000090</name>
</gene>
<sequence length="254" mass="28299">MGRDNDQDTINAHELHEHSVGRSSASKYPRKIAELSRVPEAAGGVRNAPFGELLGDVGVHKQVLHRLNEVKPYDSVSSSSGTPFSLRAHTITTSHTTAATSVSAQSRRKNYPPNRKPPSNSNGLPDSANIPSADARIPCNECPMTLANPRSLRSHMNTVHQERVRVRCNYEGCLVYYEEGERKAKSNIFEKHQKVKHAAWVEGLTVEQRCTVFVRQNPSPGSLDTRLWKRQSGNESRNEGRIPITDEQHVYIAS</sequence>
<evidence type="ECO:0000313" key="3">
    <source>
        <dbReference type="EMBL" id="RVD89068.1"/>
    </source>
</evidence>
<feature type="compositionally biased region" description="Low complexity" evidence="1">
    <location>
        <begin position="89"/>
        <end position="122"/>
    </location>
</feature>
<keyword evidence="4" id="KW-1185">Reference proteome</keyword>
<comment type="caution">
    <text evidence="3">The sequence shown here is derived from an EMBL/GenBank/DDBJ whole genome shotgun (WGS) entry which is preliminary data.</text>
</comment>
<protein>
    <recommendedName>
        <fullName evidence="2">C2H2-type domain-containing protein</fullName>
    </recommendedName>
</protein>
<dbReference type="VEuPathDB" id="FungiDB:DFL_000090"/>
<reference evidence="3 4" key="1">
    <citation type="submission" date="2019-01" db="EMBL/GenBank/DDBJ databases">
        <title>Intercellular communication is required for trap formation in the nematode-trapping fungus Duddingtonia flagrans.</title>
        <authorList>
            <person name="Youssar L."/>
            <person name="Wernet V."/>
            <person name="Hensel N."/>
            <person name="Hildebrandt H.-G."/>
            <person name="Fischer R."/>
        </authorList>
    </citation>
    <scope>NUCLEOTIDE SEQUENCE [LARGE SCALE GENOMIC DNA]</scope>
    <source>
        <strain evidence="3 4">CBS H-5679</strain>
    </source>
</reference>
<dbReference type="GeneID" id="93582401"/>
<dbReference type="RefSeq" id="XP_067494612.1">
    <property type="nucleotide sequence ID" value="XM_067638816.1"/>
</dbReference>
<evidence type="ECO:0000259" key="2">
    <source>
        <dbReference type="PROSITE" id="PS00028"/>
    </source>
</evidence>
<dbReference type="Proteomes" id="UP000283090">
    <property type="component" value="Unassembled WGS sequence"/>
</dbReference>
<proteinExistence type="predicted"/>
<feature type="compositionally biased region" description="Basic and acidic residues" evidence="1">
    <location>
        <begin position="1"/>
        <end position="20"/>
    </location>
</feature>
<accession>A0A437AD76</accession>
<feature type="region of interest" description="Disordered" evidence="1">
    <location>
        <begin position="1"/>
        <end position="28"/>
    </location>
</feature>
<dbReference type="EMBL" id="SAEB01000001">
    <property type="protein sequence ID" value="RVD89068.1"/>
    <property type="molecule type" value="Genomic_DNA"/>
</dbReference>
<feature type="region of interest" description="Disordered" evidence="1">
    <location>
        <begin position="89"/>
        <end position="136"/>
    </location>
</feature>
<organism evidence="3 4">
    <name type="scientific">Arthrobotrys flagrans</name>
    <name type="common">Nematode-trapping fungus</name>
    <name type="synonym">Trichothecium flagrans</name>
    <dbReference type="NCBI Taxonomy" id="97331"/>
    <lineage>
        <taxon>Eukaryota</taxon>
        <taxon>Fungi</taxon>
        <taxon>Dikarya</taxon>
        <taxon>Ascomycota</taxon>
        <taxon>Pezizomycotina</taxon>
        <taxon>Orbiliomycetes</taxon>
        <taxon>Orbiliales</taxon>
        <taxon>Orbiliaceae</taxon>
        <taxon>Arthrobotrys</taxon>
    </lineage>
</organism>
<evidence type="ECO:0000256" key="1">
    <source>
        <dbReference type="SAM" id="MobiDB-lite"/>
    </source>
</evidence>
<dbReference type="InterPro" id="IPR013087">
    <property type="entry name" value="Znf_C2H2_type"/>
</dbReference>